<evidence type="ECO:0000313" key="4">
    <source>
        <dbReference type="EMBL" id="TCT22555.1"/>
    </source>
</evidence>
<feature type="domain" description="GGDEF" evidence="3">
    <location>
        <begin position="157"/>
        <end position="280"/>
    </location>
</feature>
<dbReference type="CDD" id="cd00130">
    <property type="entry name" value="PAS"/>
    <property type="match status" value="1"/>
</dbReference>
<dbReference type="NCBIfam" id="TIGR00254">
    <property type="entry name" value="GGDEF"/>
    <property type="match status" value="1"/>
</dbReference>
<comment type="caution">
    <text evidence="4">The sequence shown here is derived from an EMBL/GenBank/DDBJ whole genome shotgun (WGS) entry which is preliminary data.</text>
</comment>
<evidence type="ECO:0000259" key="3">
    <source>
        <dbReference type="PROSITE" id="PS50887"/>
    </source>
</evidence>
<protein>
    <submittedName>
        <fullName evidence="4">Diguanylate cyclase with PAS/PAC sensor</fullName>
    </submittedName>
</protein>
<dbReference type="InterPro" id="IPR013767">
    <property type="entry name" value="PAS_fold"/>
</dbReference>
<dbReference type="NCBIfam" id="TIGR00229">
    <property type="entry name" value="sensory_box"/>
    <property type="match status" value="1"/>
</dbReference>
<comment type="cofactor">
    <cofactor evidence="1">
        <name>Mg(2+)</name>
        <dbReference type="ChEBI" id="CHEBI:18420"/>
    </cofactor>
</comment>
<gene>
    <name evidence="4" type="ORF">EDC34_107107</name>
</gene>
<organism evidence="4 5">
    <name type="scientific">Thermomonas haemolytica</name>
    <dbReference type="NCBI Taxonomy" id="141949"/>
    <lineage>
        <taxon>Bacteria</taxon>
        <taxon>Pseudomonadati</taxon>
        <taxon>Pseudomonadota</taxon>
        <taxon>Gammaproteobacteria</taxon>
        <taxon>Lysobacterales</taxon>
        <taxon>Lysobacteraceae</taxon>
        <taxon>Thermomonas</taxon>
    </lineage>
</organism>
<dbReference type="Proteomes" id="UP000295414">
    <property type="component" value="Unassembled WGS sequence"/>
</dbReference>
<dbReference type="RefSeq" id="WP_114960569.1">
    <property type="nucleotide sequence ID" value="NZ_MSZW01000022.1"/>
</dbReference>
<accession>A0A4R3N168</accession>
<dbReference type="PANTHER" id="PTHR44757">
    <property type="entry name" value="DIGUANYLATE CYCLASE DGCP"/>
    <property type="match status" value="1"/>
</dbReference>
<reference evidence="4 5" key="1">
    <citation type="submission" date="2019-03" db="EMBL/GenBank/DDBJ databases">
        <title>Genomic Encyclopedia of Type Strains, Phase IV (KMG-IV): sequencing the most valuable type-strain genomes for metagenomic binning, comparative biology and taxonomic classification.</title>
        <authorList>
            <person name="Goeker M."/>
        </authorList>
    </citation>
    <scope>NUCLEOTIDE SEQUENCE [LARGE SCALE GENOMIC DNA]</scope>
    <source>
        <strain evidence="4 5">DSM 13605</strain>
    </source>
</reference>
<dbReference type="InterPro" id="IPR029787">
    <property type="entry name" value="Nucleotide_cyclase"/>
</dbReference>
<evidence type="ECO:0000259" key="2">
    <source>
        <dbReference type="PROSITE" id="PS50112"/>
    </source>
</evidence>
<dbReference type="AlphaFoldDB" id="A0A4R3N168"/>
<dbReference type="OrthoDB" id="9803824at2"/>
<dbReference type="InterPro" id="IPR043128">
    <property type="entry name" value="Rev_trsase/Diguanyl_cyclase"/>
</dbReference>
<dbReference type="InterPro" id="IPR035965">
    <property type="entry name" value="PAS-like_dom_sf"/>
</dbReference>
<sequence>MPHRLPLTHEVLDLLPDAVCVVDADGVLRFANAAFDRLLGLRPGEMVGRALFELVHPDDRPASERQAQALMQGGGERHFRNRYLHRDGRVVELLWAAHWLPEYGVRIGVGREIGDLRRMERELEHHAHHDPLTGLANRRRLEQALDAALRQAIERAGPVALLYIDLDGFKLVNDSGGHDAGDQVLRMLAQRLQDGVRQSDLVARIGGDEFVVLLPGCGAADARAMAGQLRQRLRAPCTLEAMTFALDASIGIACFPDDGEDAATLIARADAAMYAGKRPR</sequence>
<dbReference type="EMBL" id="SMAP01000007">
    <property type="protein sequence ID" value="TCT22555.1"/>
    <property type="molecule type" value="Genomic_DNA"/>
</dbReference>
<dbReference type="PROSITE" id="PS50887">
    <property type="entry name" value="GGDEF"/>
    <property type="match status" value="1"/>
</dbReference>
<evidence type="ECO:0000313" key="5">
    <source>
        <dbReference type="Proteomes" id="UP000295414"/>
    </source>
</evidence>
<dbReference type="SMART" id="SM00091">
    <property type="entry name" value="PAS"/>
    <property type="match status" value="1"/>
</dbReference>
<dbReference type="PROSITE" id="PS50112">
    <property type="entry name" value="PAS"/>
    <property type="match status" value="1"/>
</dbReference>
<dbReference type="GO" id="GO:0003824">
    <property type="term" value="F:catalytic activity"/>
    <property type="evidence" value="ECO:0007669"/>
    <property type="project" value="UniProtKB-ARBA"/>
</dbReference>
<dbReference type="Gene3D" id="3.30.450.20">
    <property type="entry name" value="PAS domain"/>
    <property type="match status" value="1"/>
</dbReference>
<dbReference type="FunFam" id="3.30.70.270:FF:000001">
    <property type="entry name" value="Diguanylate cyclase domain protein"/>
    <property type="match status" value="1"/>
</dbReference>
<dbReference type="InterPro" id="IPR000160">
    <property type="entry name" value="GGDEF_dom"/>
</dbReference>
<dbReference type="Pfam" id="PF00990">
    <property type="entry name" value="GGDEF"/>
    <property type="match status" value="1"/>
</dbReference>
<keyword evidence="5" id="KW-1185">Reference proteome</keyword>
<dbReference type="SMART" id="SM00267">
    <property type="entry name" value="GGDEF"/>
    <property type="match status" value="1"/>
</dbReference>
<dbReference type="InterPro" id="IPR052155">
    <property type="entry name" value="Biofilm_reg_signaling"/>
</dbReference>
<dbReference type="InterPro" id="IPR000014">
    <property type="entry name" value="PAS"/>
</dbReference>
<dbReference type="CDD" id="cd01949">
    <property type="entry name" value="GGDEF"/>
    <property type="match status" value="1"/>
</dbReference>
<dbReference type="Gene3D" id="3.30.70.270">
    <property type="match status" value="1"/>
</dbReference>
<dbReference type="PANTHER" id="PTHR44757:SF2">
    <property type="entry name" value="BIOFILM ARCHITECTURE MAINTENANCE PROTEIN MBAA"/>
    <property type="match status" value="1"/>
</dbReference>
<feature type="domain" description="PAS" evidence="2">
    <location>
        <begin position="10"/>
        <end position="74"/>
    </location>
</feature>
<dbReference type="SUPFAM" id="SSF55785">
    <property type="entry name" value="PYP-like sensor domain (PAS domain)"/>
    <property type="match status" value="1"/>
</dbReference>
<dbReference type="GO" id="GO:0006355">
    <property type="term" value="P:regulation of DNA-templated transcription"/>
    <property type="evidence" value="ECO:0007669"/>
    <property type="project" value="InterPro"/>
</dbReference>
<dbReference type="SUPFAM" id="SSF55073">
    <property type="entry name" value="Nucleotide cyclase"/>
    <property type="match status" value="1"/>
</dbReference>
<evidence type="ECO:0000256" key="1">
    <source>
        <dbReference type="ARBA" id="ARBA00001946"/>
    </source>
</evidence>
<name>A0A4R3N168_9GAMM</name>
<proteinExistence type="predicted"/>
<dbReference type="Pfam" id="PF00989">
    <property type="entry name" value="PAS"/>
    <property type="match status" value="1"/>
</dbReference>